<dbReference type="AlphaFoldDB" id="A0A103E5W2"/>
<evidence type="ECO:0000256" key="1">
    <source>
        <dbReference type="ARBA" id="ARBA00004196"/>
    </source>
</evidence>
<evidence type="ECO:0000256" key="2">
    <source>
        <dbReference type="SAM" id="Coils"/>
    </source>
</evidence>
<dbReference type="Proteomes" id="UP000062788">
    <property type="component" value="Unassembled WGS sequence"/>
</dbReference>
<dbReference type="Gene3D" id="2.40.50.100">
    <property type="match status" value="1"/>
</dbReference>
<evidence type="ECO:0000313" key="4">
    <source>
        <dbReference type="EMBL" id="KVE28962.1"/>
    </source>
</evidence>
<dbReference type="GO" id="GO:0055085">
    <property type="term" value="P:transmembrane transport"/>
    <property type="evidence" value="ECO:0007669"/>
    <property type="project" value="InterPro"/>
</dbReference>
<dbReference type="SUPFAM" id="SSF111369">
    <property type="entry name" value="HlyD-like secretion proteins"/>
    <property type="match status" value="2"/>
</dbReference>
<dbReference type="PANTHER" id="PTHR30386:SF19">
    <property type="entry name" value="MULTIDRUG EXPORT PROTEIN EMRA-RELATED"/>
    <property type="match status" value="1"/>
</dbReference>
<dbReference type="InterPro" id="IPR050739">
    <property type="entry name" value="MFP"/>
</dbReference>
<dbReference type="EMBL" id="LOWA01000018">
    <property type="protein sequence ID" value="KVE28962.1"/>
    <property type="molecule type" value="Genomic_DNA"/>
</dbReference>
<feature type="coiled-coil region" evidence="2">
    <location>
        <begin position="134"/>
        <end position="168"/>
    </location>
</feature>
<evidence type="ECO:0000259" key="3">
    <source>
        <dbReference type="Pfam" id="PF25885"/>
    </source>
</evidence>
<comment type="caution">
    <text evidence="4">The sequence shown here is derived from an EMBL/GenBank/DDBJ whole genome shotgun (WGS) entry which is preliminary data.</text>
</comment>
<gene>
    <name evidence="4" type="ORF">WS67_08970</name>
</gene>
<comment type="subcellular location">
    <subcellularLocation>
        <location evidence="1">Cell envelope</location>
    </subcellularLocation>
</comment>
<accession>A0A103E5W2</accession>
<sequence>MAVAVLIAGGAWFAWDALSNGAARTTDDAYVGGRVVQITPQVSGTVTRILADNTDRVTAGAPLVEIDSADARIELSAAEAQLAQAVRAVRGMYAADARYDADVKLRRAELDKAQADLAARRAIASAGAVTGEDVRHAEVAVRAAQAALDSAQQQLVQARAQIDGSTIESHPAVQSAAQRVRAAELALARSVVLAPVSGMVAQRAVQLGKRIAPGDKLMSVVPLNHLWVDANFKEVQLKGVCPGQKATITADIYGKSVKYHGVVADIEAGTGASFALLPAQNATGNWIKVVQRVPVRVLIDPKDLAAHPLRIGMSVEAEVIADKCDPAAAAARHPQVDDAAAIYAAQQAQAEVRVREIIAANMGAK</sequence>
<reference evidence="4 5" key="1">
    <citation type="submission" date="2015-11" db="EMBL/GenBank/DDBJ databases">
        <title>Expanding the genomic diversity of Burkholderia species for the development of highly accurate diagnostics.</title>
        <authorList>
            <person name="Sahl J."/>
            <person name="Keim P."/>
            <person name="Wagner D."/>
        </authorList>
    </citation>
    <scope>NUCLEOTIDE SEQUENCE [LARGE SCALE GENOMIC DNA]</scope>
    <source>
        <strain evidence="4 5">TSV85</strain>
    </source>
</reference>
<dbReference type="PANTHER" id="PTHR30386">
    <property type="entry name" value="MEMBRANE FUSION SUBUNIT OF EMRAB-TOLC MULTIDRUG EFFLUX PUMP"/>
    <property type="match status" value="1"/>
</dbReference>
<feature type="domain" description="Multidrug export protein EmrA/FarA alpha-helical hairpin" evidence="3">
    <location>
        <begin position="70"/>
        <end position="189"/>
    </location>
</feature>
<name>A0A103E5W2_9BURK</name>
<dbReference type="InterPro" id="IPR058633">
    <property type="entry name" value="EmrA/FarA_HH"/>
</dbReference>
<evidence type="ECO:0000313" key="5">
    <source>
        <dbReference type="Proteomes" id="UP000062788"/>
    </source>
</evidence>
<dbReference type="Gene3D" id="1.10.287.470">
    <property type="entry name" value="Helix hairpin bin"/>
    <property type="match status" value="1"/>
</dbReference>
<keyword evidence="5" id="KW-1185">Reference proteome</keyword>
<dbReference type="Gene3D" id="2.40.30.170">
    <property type="match status" value="1"/>
</dbReference>
<protein>
    <submittedName>
        <fullName evidence="4">Hemolysin D</fullName>
    </submittedName>
</protein>
<dbReference type="Pfam" id="PF25885">
    <property type="entry name" value="HH_EMRA"/>
    <property type="match status" value="1"/>
</dbReference>
<organism evidence="4 5">
    <name type="scientific">Burkholderia singularis</name>
    <dbReference type="NCBI Taxonomy" id="1503053"/>
    <lineage>
        <taxon>Bacteria</taxon>
        <taxon>Pseudomonadati</taxon>
        <taxon>Pseudomonadota</taxon>
        <taxon>Betaproteobacteria</taxon>
        <taxon>Burkholderiales</taxon>
        <taxon>Burkholderiaceae</taxon>
        <taxon>Burkholderia</taxon>
        <taxon>pseudomallei group</taxon>
    </lineage>
</organism>
<keyword evidence="2" id="KW-0175">Coiled coil</keyword>
<proteinExistence type="predicted"/>
<dbReference type="GO" id="GO:0030313">
    <property type="term" value="C:cell envelope"/>
    <property type="evidence" value="ECO:0007669"/>
    <property type="project" value="UniProtKB-SubCell"/>
</dbReference>